<feature type="domain" description="C2H2-type" evidence="4">
    <location>
        <begin position="532"/>
        <end position="557"/>
    </location>
</feature>
<dbReference type="SMART" id="SM00220">
    <property type="entry name" value="S_TKc"/>
    <property type="match status" value="1"/>
</dbReference>
<dbReference type="InterPro" id="IPR013087">
    <property type="entry name" value="Znf_C2H2_type"/>
</dbReference>
<protein>
    <submittedName>
        <fullName evidence="5">Kinase-like protein</fullName>
    </submittedName>
</protein>
<dbReference type="GO" id="GO:0004674">
    <property type="term" value="F:protein serine/threonine kinase activity"/>
    <property type="evidence" value="ECO:0007669"/>
    <property type="project" value="TreeGrafter"/>
</dbReference>
<dbReference type="AlphaFoldDB" id="A0AAD5RHM3"/>
<evidence type="ECO:0000256" key="1">
    <source>
        <dbReference type="PROSITE-ProRule" id="PRU00042"/>
    </source>
</evidence>
<dbReference type="Gene3D" id="3.30.200.20">
    <property type="entry name" value="Phosphorylase Kinase, domain 1"/>
    <property type="match status" value="1"/>
</dbReference>
<dbReference type="GO" id="GO:0008270">
    <property type="term" value="F:zinc ion binding"/>
    <property type="evidence" value="ECO:0007669"/>
    <property type="project" value="UniProtKB-KW"/>
</dbReference>
<dbReference type="InterPro" id="IPR011009">
    <property type="entry name" value="Kinase-like_dom_sf"/>
</dbReference>
<feature type="region of interest" description="Disordered" evidence="2">
    <location>
        <begin position="676"/>
        <end position="764"/>
    </location>
</feature>
<dbReference type="Gene3D" id="1.10.510.10">
    <property type="entry name" value="Transferase(Phosphotransferase) domain 1"/>
    <property type="match status" value="1"/>
</dbReference>
<evidence type="ECO:0000256" key="2">
    <source>
        <dbReference type="SAM" id="MobiDB-lite"/>
    </source>
</evidence>
<keyword evidence="1" id="KW-0863">Zinc-finger</keyword>
<name>A0AAD5RHM3_9PEZI</name>
<reference evidence="5" key="1">
    <citation type="submission" date="2022-07" db="EMBL/GenBank/DDBJ databases">
        <title>Draft genome sequence of Zalerion maritima ATCC 34329, a (micro)plastics degrading marine fungus.</title>
        <authorList>
            <person name="Paco A."/>
            <person name="Goncalves M.F.M."/>
            <person name="Rocha-Santos T.A.P."/>
            <person name="Alves A."/>
        </authorList>
    </citation>
    <scope>NUCLEOTIDE SEQUENCE</scope>
    <source>
        <strain evidence="5">ATCC 34329</strain>
    </source>
</reference>
<evidence type="ECO:0000313" key="5">
    <source>
        <dbReference type="EMBL" id="KAJ2894400.1"/>
    </source>
</evidence>
<keyword evidence="1" id="KW-0479">Metal-binding</keyword>
<dbReference type="GO" id="GO:0005524">
    <property type="term" value="F:ATP binding"/>
    <property type="evidence" value="ECO:0007669"/>
    <property type="project" value="InterPro"/>
</dbReference>
<feature type="compositionally biased region" description="Polar residues" evidence="2">
    <location>
        <begin position="864"/>
        <end position="897"/>
    </location>
</feature>
<dbReference type="EMBL" id="JAKWBI020000498">
    <property type="protein sequence ID" value="KAJ2894400.1"/>
    <property type="molecule type" value="Genomic_DNA"/>
</dbReference>
<dbReference type="PROSITE" id="PS50011">
    <property type="entry name" value="PROTEIN_KINASE_DOM"/>
    <property type="match status" value="1"/>
</dbReference>
<keyword evidence="5" id="KW-0808">Transferase</keyword>
<dbReference type="CDD" id="cd00180">
    <property type="entry name" value="PKc"/>
    <property type="match status" value="1"/>
</dbReference>
<dbReference type="Gene3D" id="3.30.160.60">
    <property type="entry name" value="Classic Zinc Finger"/>
    <property type="match status" value="1"/>
</dbReference>
<dbReference type="PROSITE" id="PS50157">
    <property type="entry name" value="ZINC_FINGER_C2H2_2"/>
    <property type="match status" value="1"/>
</dbReference>
<dbReference type="Pfam" id="PF00069">
    <property type="entry name" value="Pkinase"/>
    <property type="match status" value="1"/>
</dbReference>
<evidence type="ECO:0000313" key="6">
    <source>
        <dbReference type="Proteomes" id="UP001201980"/>
    </source>
</evidence>
<evidence type="ECO:0000259" key="3">
    <source>
        <dbReference type="PROSITE" id="PS50011"/>
    </source>
</evidence>
<feature type="domain" description="Protein kinase" evidence="3">
    <location>
        <begin position="203"/>
        <end position="523"/>
    </location>
</feature>
<proteinExistence type="predicted"/>
<dbReference type="PANTHER" id="PTHR24359">
    <property type="entry name" value="SERINE/THREONINE-PROTEIN KINASE SBK1"/>
    <property type="match status" value="1"/>
</dbReference>
<feature type="region of interest" description="Disordered" evidence="2">
    <location>
        <begin position="864"/>
        <end position="901"/>
    </location>
</feature>
<accession>A0AAD5RHM3</accession>
<keyword evidence="6" id="KW-1185">Reference proteome</keyword>
<dbReference type="SUPFAM" id="SSF56112">
    <property type="entry name" value="Protein kinase-like (PK-like)"/>
    <property type="match status" value="1"/>
</dbReference>
<gene>
    <name evidence="5" type="ORF">MKZ38_007566</name>
</gene>
<keyword evidence="1" id="KW-0862">Zinc</keyword>
<sequence>MLSSPPKTFRFVQEMDSRTRDPPSLTTLGDYASPVQVGDSMSNLLRKSMVTTSNAAQQRFLPHGQIEKLITPENVRPEIQRHKTLHGQGERIVYEIFNAPGRRKLFAILVLIEQAERFIDIISENLFDKDLPLSLRHTNKEEAPLNNFKLCQLWSPLTVDSFETCQWSLLSPFFSLNVLGKHSSIPHYIFKDPTVLPFLESSSGVQAAPCKGGFGQVSRVKIHSAHHNFPDNGARESQTFALKTLHSSSEDDFSHEVEALKQLSGGDSPHIINLLATYQMQNKFNLIFDWATGGNLFDLWKAYPNPAYRDTILWAIEQWSGLSRALQCIHEGSPATDSTLHPEQYGRHGDIKPSNILCFTPKDSSSFQGVLKISDFGMAEFQRRDTKLRSKVEDLRGISPTYRPPESEIPSNKVTSRFDIWCIGCVYLEFVIWLLLGFDGVAAFSRERCEDDLSETNGFTEDKFFNFARWPTGSISSVTPYPCPYRKRNPLRFNVRDYQSCALTSFPSIPQLKRHVLKTHMKVDSSLPNSSFNCGRCRKGFQSSNELNLHLRAPLETICSVQDETISGDDPEDGVAAEMEARLRNRRPENQVLDWNTLWEVLFPNDSFVPSPDYETVIEDHEVIKRFKDDSAGRRDLLLSKLGTSPPLTFHHQQNSISSEVEEASKLLESHVLRTFDRTQYRHQPPRHQDTTTQTRTQSQKKRRIFSHEPPPPLPTPGATRSLRRRNALTTTTKRVPLLPAPTPTHTIVLSPAPPDTGTTKPVTASATQPWAMDMDMDMTFTTTLGVPIPIQHNGGTILPIAAINTEDTTNSTLINAPPLQTTISKQATFTAEGAEEVFWSEQGQSHIEAPASVHLATARMTTANASPVRSTSHSQSTGNSNNNIEQQPSASGSTSCEACDTSRETGGGGCIVHSPLSEDWLTSTDVISWDGGGLDILFGG</sequence>
<dbReference type="PANTHER" id="PTHR24359:SF37">
    <property type="entry name" value="PROTEIN KINASE DOMAIN-CONTAINING PROTEIN"/>
    <property type="match status" value="1"/>
</dbReference>
<dbReference type="InterPro" id="IPR000719">
    <property type="entry name" value="Prot_kinase_dom"/>
</dbReference>
<evidence type="ECO:0000259" key="4">
    <source>
        <dbReference type="PROSITE" id="PS50157"/>
    </source>
</evidence>
<comment type="caution">
    <text evidence="5">The sequence shown here is derived from an EMBL/GenBank/DDBJ whole genome shotgun (WGS) entry which is preliminary data.</text>
</comment>
<dbReference type="Proteomes" id="UP001201980">
    <property type="component" value="Unassembled WGS sequence"/>
</dbReference>
<keyword evidence="5" id="KW-0418">Kinase</keyword>
<organism evidence="5 6">
    <name type="scientific">Zalerion maritima</name>
    <dbReference type="NCBI Taxonomy" id="339359"/>
    <lineage>
        <taxon>Eukaryota</taxon>
        <taxon>Fungi</taxon>
        <taxon>Dikarya</taxon>
        <taxon>Ascomycota</taxon>
        <taxon>Pezizomycotina</taxon>
        <taxon>Sordariomycetes</taxon>
        <taxon>Lulworthiomycetidae</taxon>
        <taxon>Lulworthiales</taxon>
        <taxon>Lulworthiaceae</taxon>
        <taxon>Zalerion</taxon>
    </lineage>
</organism>